<dbReference type="RefSeq" id="WP_100202544.1">
    <property type="nucleotide sequence ID" value="NZ_PGGW01000056.1"/>
</dbReference>
<reference evidence="1 2" key="1">
    <citation type="submission" date="2017-11" db="EMBL/GenBank/DDBJ databases">
        <title>Streptomyces carmine sp. nov., a novel actinomycete isolated from Sophora alopecuroides in Xinjiang, China.</title>
        <authorList>
            <person name="Wang Y."/>
            <person name="Luo X."/>
            <person name="Wan C."/>
            <person name="Zhang L."/>
        </authorList>
    </citation>
    <scope>NUCLEOTIDE SEQUENCE [LARGE SCALE GENOMIC DNA]</scope>
    <source>
        <strain evidence="1 2">TRM SA0054</strain>
    </source>
</reference>
<evidence type="ECO:0000313" key="2">
    <source>
        <dbReference type="Proteomes" id="UP000230407"/>
    </source>
</evidence>
<dbReference type="Proteomes" id="UP000230407">
    <property type="component" value="Unassembled WGS sequence"/>
</dbReference>
<protein>
    <submittedName>
        <fullName evidence="1">Uncharacterized protein</fullName>
    </submittedName>
</protein>
<organism evidence="1 2">
    <name type="scientific">Streptomyces carminius</name>
    <dbReference type="NCBI Taxonomy" id="2665496"/>
    <lineage>
        <taxon>Bacteria</taxon>
        <taxon>Bacillati</taxon>
        <taxon>Actinomycetota</taxon>
        <taxon>Actinomycetes</taxon>
        <taxon>Kitasatosporales</taxon>
        <taxon>Streptomycetaceae</taxon>
        <taxon>Streptomyces</taxon>
    </lineage>
</organism>
<dbReference type="EMBL" id="PGGW01000056">
    <property type="protein sequence ID" value="PJE96826.1"/>
    <property type="molecule type" value="Genomic_DNA"/>
</dbReference>
<proteinExistence type="predicted"/>
<keyword evidence="2" id="KW-1185">Reference proteome</keyword>
<gene>
    <name evidence="1" type="ORF">CUT44_16055</name>
</gene>
<dbReference type="AlphaFoldDB" id="A0A2M8LXX9"/>
<accession>A0A2M8LXX9</accession>
<name>A0A2M8LXX9_9ACTN</name>
<sequence>MLSEEFNSQPELDGSPRNVHDFCLIYTDKSADLTDVAITFEITDSDRLGNPDDLDPDYSIYPMGRRTLSAEDKAVVYFECAGSEMNSSTDSPALIKSELRHRYDPAVKGQEAKEANMTVLHSAALAVARELKCEDDGGLPAEPVLTPKA</sequence>
<evidence type="ECO:0000313" key="1">
    <source>
        <dbReference type="EMBL" id="PJE96826.1"/>
    </source>
</evidence>
<comment type="caution">
    <text evidence="1">The sequence shown here is derived from an EMBL/GenBank/DDBJ whole genome shotgun (WGS) entry which is preliminary data.</text>
</comment>